<name>A0A8J2TU63_9FLAO</name>
<dbReference type="InterPro" id="IPR017308">
    <property type="entry name" value="Pept_S8_subtilisin_bacteroid"/>
</dbReference>
<dbReference type="InterPro" id="IPR034080">
    <property type="entry name" value="Protease_P7-like_dom"/>
</dbReference>
<evidence type="ECO:0000256" key="6">
    <source>
        <dbReference type="RuleBase" id="RU003355"/>
    </source>
</evidence>
<feature type="active site" description="Charge relay system" evidence="5">
    <location>
        <position position="461"/>
    </location>
</feature>
<dbReference type="PROSITE" id="PS00136">
    <property type="entry name" value="SUBTILASE_ASP"/>
    <property type="match status" value="1"/>
</dbReference>
<dbReference type="InterPro" id="IPR023828">
    <property type="entry name" value="Peptidase_S8_Ser-AS"/>
</dbReference>
<dbReference type="PANTHER" id="PTHR43399">
    <property type="entry name" value="SUBTILISIN-RELATED"/>
    <property type="match status" value="1"/>
</dbReference>
<feature type="active site" description="Charge relay system" evidence="5">
    <location>
        <position position="291"/>
    </location>
</feature>
<dbReference type="GO" id="GO:0004252">
    <property type="term" value="F:serine-type endopeptidase activity"/>
    <property type="evidence" value="ECO:0007669"/>
    <property type="project" value="UniProtKB-UniRule"/>
</dbReference>
<keyword evidence="10" id="KW-1185">Reference proteome</keyword>
<evidence type="ECO:0000256" key="2">
    <source>
        <dbReference type="ARBA" id="ARBA00022670"/>
    </source>
</evidence>
<evidence type="ECO:0000259" key="8">
    <source>
        <dbReference type="Pfam" id="PF00082"/>
    </source>
</evidence>
<dbReference type="SUPFAM" id="SSF52743">
    <property type="entry name" value="Subtilisin-like"/>
    <property type="match status" value="1"/>
</dbReference>
<protein>
    <submittedName>
        <fullName evidence="9">Peptidase S8</fullName>
    </submittedName>
</protein>
<dbReference type="InterPro" id="IPR036852">
    <property type="entry name" value="Peptidase_S8/S53_dom_sf"/>
</dbReference>
<feature type="signal peptide" evidence="7">
    <location>
        <begin position="1"/>
        <end position="26"/>
    </location>
</feature>
<feature type="active site" description="Charge relay system" evidence="5">
    <location>
        <position position="90"/>
    </location>
</feature>
<dbReference type="AlphaFoldDB" id="A0A8J2TU63"/>
<dbReference type="InterPro" id="IPR015500">
    <property type="entry name" value="Peptidase_S8_subtilisin-rel"/>
</dbReference>
<sequence length="540" mass="59086">MTFNFKPLLLSAIAASILFGCGSTSGVISTPIENIDTLPLKTSKLTENQKRVWGHLDLVQDTVPGMSIDKAYNEIIKNKKGQTTIVAVIDSGIDIGHEDLDGVIWTNTKEIANNGKDDDNNGYIDDIHGWNFLGDAYDEQLEYVRLLASDDKSNPRYQEAQAEYEKDYQKYSSRKVQYDQILQQVVSADQAVSTYLKKDNYTQNDVNSIKTEDASLQQSISILKYVYSLDFETVSDFKKELSDAIVSISERLNFNLNKDFRGRKTGDNPDDLSQKFYGNGNVKPVKKDESHGTHVAGIIAAERNNNKGVNGVANNVKIMSVRAVPNGDEYDKDVALAIRYAVDNGAKVINTSFGKYYSPHSDWVRDAIAYAGQKDVLIVNAAGNEGIDLDKKDVYPNDAIGTGLEVANNFITVGSLDPVYGSKMVSGFSNYGKINVDVFAPGEDIYSTFPENEYESIGGTSMASPAVAGIAALIRSQYPNLTATQVKQIIVDSGLPLTTKVIVGGDANNVQSFSVLSKSGRIANAYNALIMAEKISKNIQ</sequence>
<dbReference type="PRINTS" id="PR00723">
    <property type="entry name" value="SUBTILISIN"/>
</dbReference>
<accession>A0A8J2TU63</accession>
<dbReference type="PROSITE" id="PS00137">
    <property type="entry name" value="SUBTILASE_HIS"/>
    <property type="match status" value="1"/>
</dbReference>
<dbReference type="InterPro" id="IPR023827">
    <property type="entry name" value="Peptidase_S8_Asp-AS"/>
</dbReference>
<dbReference type="PROSITE" id="PS00138">
    <property type="entry name" value="SUBTILASE_SER"/>
    <property type="match status" value="1"/>
</dbReference>
<comment type="caution">
    <text evidence="9">The sequence shown here is derived from an EMBL/GenBank/DDBJ whole genome shotgun (WGS) entry which is preliminary data.</text>
</comment>
<dbReference type="Gene3D" id="3.40.50.200">
    <property type="entry name" value="Peptidase S8/S53 domain"/>
    <property type="match status" value="2"/>
</dbReference>
<evidence type="ECO:0000313" key="10">
    <source>
        <dbReference type="Proteomes" id="UP000598120"/>
    </source>
</evidence>
<evidence type="ECO:0000256" key="3">
    <source>
        <dbReference type="ARBA" id="ARBA00022801"/>
    </source>
</evidence>
<proteinExistence type="inferred from homology"/>
<comment type="similarity">
    <text evidence="1 5 6">Belongs to the peptidase S8 family.</text>
</comment>
<evidence type="ECO:0000256" key="5">
    <source>
        <dbReference type="PROSITE-ProRule" id="PRU01240"/>
    </source>
</evidence>
<keyword evidence="4 5" id="KW-0720">Serine protease</keyword>
<reference evidence="9 10" key="1">
    <citation type="journal article" date="2014" name="Int. J. Syst. Evol. Microbiol.">
        <title>Complete genome sequence of Corynebacterium casei LMG S-19264T (=DSM 44701T), isolated from a smear-ripened cheese.</title>
        <authorList>
            <consortium name="US DOE Joint Genome Institute (JGI-PGF)"/>
            <person name="Walter F."/>
            <person name="Albersmeier A."/>
            <person name="Kalinowski J."/>
            <person name="Ruckert C."/>
        </authorList>
    </citation>
    <scope>NUCLEOTIDE SEQUENCE [LARGE SCALE GENOMIC DNA]</scope>
    <source>
        <strain evidence="9 10">CGMCC 1.15295</strain>
    </source>
</reference>
<keyword evidence="2 5" id="KW-0645">Protease</keyword>
<evidence type="ECO:0000256" key="1">
    <source>
        <dbReference type="ARBA" id="ARBA00011073"/>
    </source>
</evidence>
<dbReference type="InterPro" id="IPR051048">
    <property type="entry name" value="Peptidase_S8/S53_subtilisin"/>
</dbReference>
<dbReference type="EMBL" id="BMIC01000004">
    <property type="protein sequence ID" value="GFZ90031.1"/>
    <property type="molecule type" value="Genomic_DNA"/>
</dbReference>
<dbReference type="Proteomes" id="UP000598120">
    <property type="component" value="Unassembled WGS sequence"/>
</dbReference>
<gene>
    <name evidence="9" type="ORF">GCM10011531_22140</name>
</gene>
<dbReference type="CDD" id="cd07483">
    <property type="entry name" value="Peptidases_S8_Subtilisin_Novo-like"/>
    <property type="match status" value="1"/>
</dbReference>
<feature type="domain" description="Peptidase S8/S53" evidence="8">
    <location>
        <begin position="81"/>
        <end position="494"/>
    </location>
</feature>
<keyword evidence="3 5" id="KW-0378">Hydrolase</keyword>
<dbReference type="PANTHER" id="PTHR43399:SF4">
    <property type="entry name" value="CELL WALL-ASSOCIATED PROTEASE"/>
    <property type="match status" value="1"/>
</dbReference>
<evidence type="ECO:0000256" key="7">
    <source>
        <dbReference type="SAM" id="SignalP"/>
    </source>
</evidence>
<organism evidence="9 10">
    <name type="scientific">Aquaticitalea lipolytica</name>
    <dbReference type="NCBI Taxonomy" id="1247562"/>
    <lineage>
        <taxon>Bacteria</taxon>
        <taxon>Pseudomonadati</taxon>
        <taxon>Bacteroidota</taxon>
        <taxon>Flavobacteriia</taxon>
        <taxon>Flavobacteriales</taxon>
        <taxon>Flavobacteriaceae</taxon>
        <taxon>Aquaticitalea</taxon>
    </lineage>
</organism>
<evidence type="ECO:0000313" key="9">
    <source>
        <dbReference type="EMBL" id="GFZ90031.1"/>
    </source>
</evidence>
<dbReference type="Pfam" id="PF00082">
    <property type="entry name" value="Peptidase_S8"/>
    <property type="match status" value="1"/>
</dbReference>
<feature type="chain" id="PRO_5035292628" evidence="7">
    <location>
        <begin position="27"/>
        <end position="540"/>
    </location>
</feature>
<dbReference type="PROSITE" id="PS51257">
    <property type="entry name" value="PROKAR_LIPOPROTEIN"/>
    <property type="match status" value="1"/>
</dbReference>
<dbReference type="InterPro" id="IPR022398">
    <property type="entry name" value="Peptidase_S8_His-AS"/>
</dbReference>
<dbReference type="GO" id="GO:0006508">
    <property type="term" value="P:proteolysis"/>
    <property type="evidence" value="ECO:0007669"/>
    <property type="project" value="UniProtKB-KW"/>
</dbReference>
<keyword evidence="7" id="KW-0732">Signal</keyword>
<dbReference type="PROSITE" id="PS51892">
    <property type="entry name" value="SUBTILASE"/>
    <property type="match status" value="1"/>
</dbReference>
<dbReference type="PIRSF" id="PIRSF037892">
    <property type="entry name" value="Subtilisin_rel_SRU_0565"/>
    <property type="match status" value="1"/>
</dbReference>
<evidence type="ECO:0000256" key="4">
    <source>
        <dbReference type="ARBA" id="ARBA00022825"/>
    </source>
</evidence>
<dbReference type="RefSeq" id="WP_188606446.1">
    <property type="nucleotide sequence ID" value="NZ_BMIC01000004.1"/>
</dbReference>
<dbReference type="InterPro" id="IPR000209">
    <property type="entry name" value="Peptidase_S8/S53_dom"/>
</dbReference>